<protein>
    <recommendedName>
        <fullName evidence="2">FMN-binding domain-containing protein</fullName>
    </recommendedName>
</protein>
<keyword evidence="4" id="KW-1185">Reference proteome</keyword>
<accession>G6AIY4</accession>
<keyword evidence="1" id="KW-0812">Transmembrane</keyword>
<feature type="transmembrane region" description="Helical" evidence="1">
    <location>
        <begin position="29"/>
        <end position="47"/>
    </location>
</feature>
<feature type="transmembrane region" description="Helical" evidence="1">
    <location>
        <begin position="6"/>
        <end position="24"/>
    </location>
</feature>
<evidence type="ECO:0000256" key="1">
    <source>
        <dbReference type="SAM" id="Phobius"/>
    </source>
</evidence>
<keyword evidence="1" id="KW-1133">Transmembrane helix</keyword>
<dbReference type="InterPro" id="IPR007329">
    <property type="entry name" value="FMN-bd"/>
</dbReference>
<proteinExistence type="predicted"/>
<reference evidence="3 4" key="1">
    <citation type="submission" date="2011-10" db="EMBL/GenBank/DDBJ databases">
        <title>The Genome Sequence of Prevotella histicola F0411.</title>
        <authorList>
            <consortium name="The Broad Institute Genome Sequencing Platform"/>
            <person name="Earl A."/>
            <person name="Ward D."/>
            <person name="Feldgarden M."/>
            <person name="Gevers D."/>
            <person name="Izard J."/>
            <person name="Ganesan A."/>
            <person name="Blanton J.M."/>
            <person name="Baranova O.V."/>
            <person name="Tanner A.C."/>
            <person name="Mathney J.M.J."/>
            <person name="Dewhirst F.E."/>
            <person name="Young S.K."/>
            <person name="Zeng Q."/>
            <person name="Gargeya S."/>
            <person name="Fitzgerald M."/>
            <person name="Haas B."/>
            <person name="Abouelleil A."/>
            <person name="Alvarado L."/>
            <person name="Arachchi H.M."/>
            <person name="Berlin A."/>
            <person name="Brown A."/>
            <person name="Chapman S.B."/>
            <person name="Chen Z."/>
            <person name="Dunbar C."/>
            <person name="Freedman E."/>
            <person name="Gearin G."/>
            <person name="Gellesch M."/>
            <person name="Goldberg J."/>
            <person name="Griggs A."/>
            <person name="Gujja S."/>
            <person name="Heiman D."/>
            <person name="Howarth C."/>
            <person name="Larson L."/>
            <person name="Lui A."/>
            <person name="MacDonald P.J.P."/>
            <person name="Montmayeur A."/>
            <person name="Murphy C."/>
            <person name="Neiman D."/>
            <person name="Pearson M."/>
            <person name="Priest M."/>
            <person name="Roberts A."/>
            <person name="Saif S."/>
            <person name="Shea T."/>
            <person name="Shenoy N."/>
            <person name="Sisk P."/>
            <person name="Stolte C."/>
            <person name="Sykes S."/>
            <person name="Wortman J."/>
            <person name="Nusbaum C."/>
            <person name="Birren B."/>
        </authorList>
    </citation>
    <scope>NUCLEOTIDE SEQUENCE [LARGE SCALE GENOMIC DNA]</scope>
    <source>
        <strain evidence="3 4">F0411</strain>
    </source>
</reference>
<evidence type="ECO:0000259" key="2">
    <source>
        <dbReference type="SMART" id="SM00900"/>
    </source>
</evidence>
<dbReference type="GO" id="GO:0016020">
    <property type="term" value="C:membrane"/>
    <property type="evidence" value="ECO:0007669"/>
    <property type="project" value="InterPro"/>
</dbReference>
<sequence length="158" mass="17311">MLHVILFPYICSLKVVFLSIKSIIMKKQIFAVSMTVLLATGVAFAAIQQGQVMYKQADGTYVVNTTSLTPNVKGFKGATPLEVYIKNNKVVKVEALPNRESPKFFDRVKQVLLPKFNGMKVAKAAKAQTVDGATGATYSSRAVKENVAAAVDYYKKNK</sequence>
<dbReference type="GO" id="GO:0010181">
    <property type="term" value="F:FMN binding"/>
    <property type="evidence" value="ECO:0007669"/>
    <property type="project" value="InterPro"/>
</dbReference>
<dbReference type="PATRIC" id="fig|857291.3.peg.2057"/>
<comment type="caution">
    <text evidence="3">The sequence shown here is derived from an EMBL/GenBank/DDBJ whole genome shotgun (WGS) entry which is preliminary data.</text>
</comment>
<gene>
    <name evidence="3" type="ORF">HMPREF9138_02061</name>
</gene>
<dbReference type="AlphaFoldDB" id="G6AIY4"/>
<dbReference type="Pfam" id="PF04205">
    <property type="entry name" value="FMN_bind"/>
    <property type="match status" value="1"/>
</dbReference>
<name>G6AIY4_9BACT</name>
<evidence type="ECO:0000313" key="3">
    <source>
        <dbReference type="EMBL" id="EHG15383.1"/>
    </source>
</evidence>
<organism evidence="3 4">
    <name type="scientific">Prevotella histicola F0411</name>
    <dbReference type="NCBI Taxonomy" id="857291"/>
    <lineage>
        <taxon>Bacteria</taxon>
        <taxon>Pseudomonadati</taxon>
        <taxon>Bacteroidota</taxon>
        <taxon>Bacteroidia</taxon>
        <taxon>Bacteroidales</taxon>
        <taxon>Prevotellaceae</taxon>
        <taxon>Prevotella</taxon>
    </lineage>
</organism>
<dbReference type="SMART" id="SM00900">
    <property type="entry name" value="FMN_bind"/>
    <property type="match status" value="1"/>
</dbReference>
<feature type="domain" description="FMN-binding" evidence="2">
    <location>
        <begin position="74"/>
        <end position="154"/>
    </location>
</feature>
<dbReference type="Proteomes" id="UP000004597">
    <property type="component" value="Unassembled WGS sequence"/>
</dbReference>
<evidence type="ECO:0000313" key="4">
    <source>
        <dbReference type="Proteomes" id="UP000004597"/>
    </source>
</evidence>
<keyword evidence="1" id="KW-0472">Membrane</keyword>
<dbReference type="EMBL" id="AFXP01000023">
    <property type="protein sequence ID" value="EHG15383.1"/>
    <property type="molecule type" value="Genomic_DNA"/>
</dbReference>
<dbReference type="HOGENOM" id="CLU_155230_0_0_10"/>